<comment type="similarity">
    <text evidence="2">Belongs to the EFG1 family.</text>
</comment>
<dbReference type="GO" id="GO:0030688">
    <property type="term" value="C:preribosome, small subunit precursor"/>
    <property type="evidence" value="ECO:0007669"/>
    <property type="project" value="TreeGrafter"/>
</dbReference>
<evidence type="ECO:0000256" key="5">
    <source>
        <dbReference type="ARBA" id="ARBA00022552"/>
    </source>
</evidence>
<evidence type="ECO:0000256" key="8">
    <source>
        <dbReference type="SAM" id="Coils"/>
    </source>
</evidence>
<evidence type="ECO:0000313" key="10">
    <source>
        <dbReference type="EMBL" id="KAI0302448.1"/>
    </source>
</evidence>
<dbReference type="PANTHER" id="PTHR33911:SF1">
    <property type="entry name" value="RRNA-PROCESSING PROTEIN EFG1"/>
    <property type="match status" value="1"/>
</dbReference>
<proteinExistence type="inferred from homology"/>
<reference evidence="10" key="1">
    <citation type="journal article" date="2022" name="New Phytol.">
        <title>Evolutionary transition to the ectomycorrhizal habit in the genomes of a hyperdiverse lineage of mushroom-forming fungi.</title>
        <authorList>
            <person name="Looney B."/>
            <person name="Miyauchi S."/>
            <person name="Morin E."/>
            <person name="Drula E."/>
            <person name="Courty P.E."/>
            <person name="Kohler A."/>
            <person name="Kuo A."/>
            <person name="LaButti K."/>
            <person name="Pangilinan J."/>
            <person name="Lipzen A."/>
            <person name="Riley R."/>
            <person name="Andreopoulos W."/>
            <person name="He G."/>
            <person name="Johnson J."/>
            <person name="Nolan M."/>
            <person name="Tritt A."/>
            <person name="Barry K.W."/>
            <person name="Grigoriev I.V."/>
            <person name="Nagy L.G."/>
            <person name="Hibbett D."/>
            <person name="Henrissat B."/>
            <person name="Matheny P.B."/>
            <person name="Labbe J."/>
            <person name="Martin F.M."/>
        </authorList>
    </citation>
    <scope>NUCLEOTIDE SEQUENCE</scope>
    <source>
        <strain evidence="10">BPL690</strain>
    </source>
</reference>
<keyword evidence="5" id="KW-0698">rRNA processing</keyword>
<evidence type="ECO:0000256" key="9">
    <source>
        <dbReference type="SAM" id="MobiDB-lite"/>
    </source>
</evidence>
<evidence type="ECO:0000256" key="4">
    <source>
        <dbReference type="ARBA" id="ARBA00019827"/>
    </source>
</evidence>
<evidence type="ECO:0000256" key="3">
    <source>
        <dbReference type="ARBA" id="ARBA00018689"/>
    </source>
</evidence>
<dbReference type="Pfam" id="PF10153">
    <property type="entry name" value="Efg1"/>
    <property type="match status" value="1"/>
</dbReference>
<feature type="region of interest" description="Disordered" evidence="9">
    <location>
        <begin position="1"/>
        <end position="48"/>
    </location>
</feature>
<dbReference type="InterPro" id="IPR019310">
    <property type="entry name" value="Efg1"/>
</dbReference>
<comment type="caution">
    <text evidence="10">The sequence shown here is derived from an EMBL/GenBank/DDBJ whole genome shotgun (WGS) entry which is preliminary data.</text>
</comment>
<sequence>MPPTRPTRTHAHTHTPPTRNADASTSKQEINKRKNRLTSKEVAKNPGVSKLKSAIRQTRRLLAKEGLPADVRVETERKLKALETDLAGAERAKKERALATRYHKVKFFDRQRLLRKIKQTQRRLADKETSSKAKKALQVELFELRVDLNYNYPKLEKYISLFPPKVRQTEGAAPVHSTAS</sequence>
<dbReference type="GO" id="GO:0005730">
    <property type="term" value="C:nucleolus"/>
    <property type="evidence" value="ECO:0007669"/>
    <property type="project" value="UniProtKB-SubCell"/>
</dbReference>
<protein>
    <recommendedName>
        <fullName evidence="3">rRNA-processing protein EFG1</fullName>
    </recommendedName>
    <alternativeName>
        <fullName evidence="4">rRNA-processing protein efg1</fullName>
    </alternativeName>
</protein>
<organism evidence="10 11">
    <name type="scientific">Multifurca ochricompacta</name>
    <dbReference type="NCBI Taxonomy" id="376703"/>
    <lineage>
        <taxon>Eukaryota</taxon>
        <taxon>Fungi</taxon>
        <taxon>Dikarya</taxon>
        <taxon>Basidiomycota</taxon>
        <taxon>Agaricomycotina</taxon>
        <taxon>Agaricomycetes</taxon>
        <taxon>Russulales</taxon>
        <taxon>Russulaceae</taxon>
        <taxon>Multifurca</taxon>
    </lineage>
</organism>
<keyword evidence="11" id="KW-1185">Reference proteome</keyword>
<feature type="coiled-coil region" evidence="8">
    <location>
        <begin position="72"/>
        <end position="130"/>
    </location>
</feature>
<evidence type="ECO:0000256" key="6">
    <source>
        <dbReference type="ARBA" id="ARBA00023054"/>
    </source>
</evidence>
<name>A0AAD4M580_9AGAM</name>
<accession>A0AAD4M580</accession>
<evidence type="ECO:0000256" key="7">
    <source>
        <dbReference type="ARBA" id="ARBA00023242"/>
    </source>
</evidence>
<keyword evidence="7" id="KW-0539">Nucleus</keyword>
<dbReference type="Proteomes" id="UP001203297">
    <property type="component" value="Unassembled WGS sequence"/>
</dbReference>
<evidence type="ECO:0000256" key="2">
    <source>
        <dbReference type="ARBA" id="ARBA00006916"/>
    </source>
</evidence>
<evidence type="ECO:0000313" key="11">
    <source>
        <dbReference type="Proteomes" id="UP001203297"/>
    </source>
</evidence>
<dbReference type="InterPro" id="IPR050786">
    <property type="entry name" value="EFG1_rRNA-proc"/>
</dbReference>
<gene>
    <name evidence="10" type="ORF">B0F90DRAFT_219180</name>
</gene>
<dbReference type="PANTHER" id="PTHR33911">
    <property type="entry name" value="RRNA-PROCESSING PROTEIN EFG1"/>
    <property type="match status" value="1"/>
</dbReference>
<dbReference type="EMBL" id="WTXG01000011">
    <property type="protein sequence ID" value="KAI0302448.1"/>
    <property type="molecule type" value="Genomic_DNA"/>
</dbReference>
<dbReference type="AlphaFoldDB" id="A0AAD4M580"/>
<dbReference type="GO" id="GO:0000462">
    <property type="term" value="P:maturation of SSU-rRNA from tricistronic rRNA transcript (SSU-rRNA, 5.8S rRNA, LSU-rRNA)"/>
    <property type="evidence" value="ECO:0007669"/>
    <property type="project" value="TreeGrafter"/>
</dbReference>
<comment type="subcellular location">
    <subcellularLocation>
        <location evidence="1">Nucleus</location>
        <location evidence="1">Nucleolus</location>
    </subcellularLocation>
</comment>
<keyword evidence="6 8" id="KW-0175">Coiled coil</keyword>
<evidence type="ECO:0000256" key="1">
    <source>
        <dbReference type="ARBA" id="ARBA00004604"/>
    </source>
</evidence>